<dbReference type="OrthoDB" id="623670at2759"/>
<reference evidence="4" key="1">
    <citation type="submission" date="2010-05" db="EMBL/GenBank/DDBJ databases">
        <title>The Genome Sequence of Magnaporthe poae strain ATCC 64411.</title>
        <authorList>
            <consortium name="The Broad Institute Genome Sequencing Platform"/>
            <consortium name="Broad Institute Genome Sequencing Center for Infectious Disease"/>
            <person name="Ma L.-J."/>
            <person name="Dead R."/>
            <person name="Young S."/>
            <person name="Zeng Q."/>
            <person name="Koehrsen M."/>
            <person name="Alvarado L."/>
            <person name="Berlin A."/>
            <person name="Chapman S.B."/>
            <person name="Chen Z."/>
            <person name="Freedman E."/>
            <person name="Gellesch M."/>
            <person name="Goldberg J."/>
            <person name="Griggs A."/>
            <person name="Gujja S."/>
            <person name="Heilman E.R."/>
            <person name="Heiman D."/>
            <person name="Hepburn T."/>
            <person name="Howarth C."/>
            <person name="Jen D."/>
            <person name="Larson L."/>
            <person name="Mehta T."/>
            <person name="Neiman D."/>
            <person name="Pearson M."/>
            <person name="Roberts A."/>
            <person name="Saif S."/>
            <person name="Shea T."/>
            <person name="Shenoy N."/>
            <person name="Sisk P."/>
            <person name="Stolte C."/>
            <person name="Sykes S."/>
            <person name="Walk T."/>
            <person name="White J."/>
            <person name="Yandava C."/>
            <person name="Haas B."/>
            <person name="Nusbaum C."/>
            <person name="Birren B."/>
        </authorList>
    </citation>
    <scope>NUCLEOTIDE SEQUENCE</scope>
    <source>
        <strain evidence="4">ATCC 64411</strain>
    </source>
</reference>
<reference evidence="4" key="3">
    <citation type="submission" date="2011-03" db="EMBL/GenBank/DDBJ databases">
        <title>Annotation of Magnaporthe poae ATCC 64411.</title>
        <authorList>
            <person name="Ma L.-J."/>
            <person name="Dead R."/>
            <person name="Young S.K."/>
            <person name="Zeng Q."/>
            <person name="Gargeya S."/>
            <person name="Fitzgerald M."/>
            <person name="Haas B."/>
            <person name="Abouelleil A."/>
            <person name="Alvarado L."/>
            <person name="Arachchi H.M."/>
            <person name="Berlin A."/>
            <person name="Brown A."/>
            <person name="Chapman S.B."/>
            <person name="Chen Z."/>
            <person name="Dunbar C."/>
            <person name="Freedman E."/>
            <person name="Gearin G."/>
            <person name="Gellesch M."/>
            <person name="Goldberg J."/>
            <person name="Griggs A."/>
            <person name="Gujja S."/>
            <person name="Heiman D."/>
            <person name="Howarth C."/>
            <person name="Larson L."/>
            <person name="Lui A."/>
            <person name="MacDonald P.J.P."/>
            <person name="Mehta T."/>
            <person name="Montmayeur A."/>
            <person name="Murphy C."/>
            <person name="Neiman D."/>
            <person name="Pearson M."/>
            <person name="Priest M."/>
            <person name="Roberts A."/>
            <person name="Saif S."/>
            <person name="Shea T."/>
            <person name="Shenoy N."/>
            <person name="Sisk P."/>
            <person name="Stolte C."/>
            <person name="Sykes S."/>
            <person name="Yandava C."/>
            <person name="Wortman J."/>
            <person name="Nusbaum C."/>
            <person name="Birren B."/>
        </authorList>
    </citation>
    <scope>NUCLEOTIDE SEQUENCE</scope>
    <source>
        <strain evidence="4">ATCC 64411</strain>
    </source>
</reference>
<feature type="domain" description="RlpA-like protein double-psi beta-barrel" evidence="3">
    <location>
        <begin position="40"/>
        <end position="134"/>
    </location>
</feature>
<feature type="chain" id="PRO_5009385180" description="RlpA-like protein double-psi beta-barrel domain-containing protein" evidence="2">
    <location>
        <begin position="27"/>
        <end position="140"/>
    </location>
</feature>
<reference evidence="5" key="4">
    <citation type="journal article" date="2015" name="G3 (Bethesda)">
        <title>Genome sequences of three phytopathogenic species of the Magnaporthaceae family of fungi.</title>
        <authorList>
            <person name="Okagaki L.H."/>
            <person name="Nunes C.C."/>
            <person name="Sailsbery J."/>
            <person name="Clay B."/>
            <person name="Brown D."/>
            <person name="John T."/>
            <person name="Oh Y."/>
            <person name="Young N."/>
            <person name="Fitzgerald M."/>
            <person name="Haas B.J."/>
            <person name="Zeng Q."/>
            <person name="Young S."/>
            <person name="Adiconis X."/>
            <person name="Fan L."/>
            <person name="Levin J.Z."/>
            <person name="Mitchell T.K."/>
            <person name="Okubara P.A."/>
            <person name="Farman M.L."/>
            <person name="Kohn L.M."/>
            <person name="Birren B."/>
            <person name="Ma L.-J."/>
            <person name="Dean R.A."/>
        </authorList>
    </citation>
    <scope>NUCLEOTIDE SEQUENCE</scope>
    <source>
        <strain evidence="5">ATCC 64411 / 73-15</strain>
    </source>
</reference>
<sequence>MQFRIAAIALLASAVAGAALPAEAEAAGNEARSVIEPRANGDITWYNVGLGACGQTNKDSDLIVALNKADFDPYTPGGNPNKNTLCGKKMRVSYGGKSVDVTLRDRCDGCKKGDVDLSPAAFKKLADLGKGRIKGSWKWL</sequence>
<dbReference type="AlphaFoldDB" id="A0A0C4DND9"/>
<dbReference type="eggNOG" id="ENOG502S6X4">
    <property type="taxonomic scope" value="Eukaryota"/>
</dbReference>
<evidence type="ECO:0000256" key="1">
    <source>
        <dbReference type="ARBA" id="ARBA00022729"/>
    </source>
</evidence>
<dbReference type="InterPro" id="IPR036908">
    <property type="entry name" value="RlpA-like_sf"/>
</dbReference>
<evidence type="ECO:0000313" key="6">
    <source>
        <dbReference type="Proteomes" id="UP000011715"/>
    </source>
</evidence>
<dbReference type="Pfam" id="PF03330">
    <property type="entry name" value="DPBB_1"/>
    <property type="match status" value="1"/>
</dbReference>
<dbReference type="CDD" id="cd22191">
    <property type="entry name" value="DPBB_RlpA_EXP_N-like"/>
    <property type="match status" value="1"/>
</dbReference>
<evidence type="ECO:0000313" key="5">
    <source>
        <dbReference type="EnsemblFungi" id="MAPG_01320T0"/>
    </source>
</evidence>
<dbReference type="InterPro" id="IPR009009">
    <property type="entry name" value="RlpA-like_DPBB"/>
</dbReference>
<organism evidence="5 6">
    <name type="scientific">Magnaporthiopsis poae (strain ATCC 64411 / 73-15)</name>
    <name type="common">Kentucky bluegrass fungus</name>
    <name type="synonym">Magnaporthe poae</name>
    <dbReference type="NCBI Taxonomy" id="644358"/>
    <lineage>
        <taxon>Eukaryota</taxon>
        <taxon>Fungi</taxon>
        <taxon>Dikarya</taxon>
        <taxon>Ascomycota</taxon>
        <taxon>Pezizomycotina</taxon>
        <taxon>Sordariomycetes</taxon>
        <taxon>Sordariomycetidae</taxon>
        <taxon>Magnaporthales</taxon>
        <taxon>Magnaporthaceae</taxon>
        <taxon>Magnaporthiopsis</taxon>
    </lineage>
</organism>
<dbReference type="Proteomes" id="UP000011715">
    <property type="component" value="Unassembled WGS sequence"/>
</dbReference>
<name>A0A0C4DND9_MAGP6</name>
<feature type="signal peptide" evidence="2">
    <location>
        <begin position="1"/>
        <end position="26"/>
    </location>
</feature>
<dbReference type="EMBL" id="ADBL01000311">
    <property type="status" value="NOT_ANNOTATED_CDS"/>
    <property type="molecule type" value="Genomic_DNA"/>
</dbReference>
<dbReference type="EnsemblFungi" id="MAPG_01320T0">
    <property type="protein sequence ID" value="MAPG_01320T0"/>
    <property type="gene ID" value="MAPG_01320"/>
</dbReference>
<dbReference type="STRING" id="644358.A0A0C4DND9"/>
<dbReference type="PANTHER" id="PTHR31836:SF28">
    <property type="entry name" value="SRCR DOMAIN-CONTAINING PROTEIN-RELATED"/>
    <property type="match status" value="1"/>
</dbReference>
<protein>
    <recommendedName>
        <fullName evidence="3">RlpA-like protein double-psi beta-barrel domain-containing protein</fullName>
    </recommendedName>
</protein>
<evidence type="ECO:0000259" key="3">
    <source>
        <dbReference type="Pfam" id="PF03330"/>
    </source>
</evidence>
<dbReference type="EMBL" id="GL876966">
    <property type="protein sequence ID" value="KLU82246.1"/>
    <property type="molecule type" value="Genomic_DNA"/>
</dbReference>
<accession>A0A0C4DND9</accession>
<gene>
    <name evidence="4" type="ORF">MAPG_01320</name>
</gene>
<reference evidence="5" key="5">
    <citation type="submission" date="2015-06" db="UniProtKB">
        <authorList>
            <consortium name="EnsemblFungi"/>
        </authorList>
    </citation>
    <scope>IDENTIFICATION</scope>
    <source>
        <strain evidence="5">ATCC 64411</strain>
    </source>
</reference>
<dbReference type="OMA" id="REHPCGR"/>
<proteinExistence type="predicted"/>
<evidence type="ECO:0000313" key="4">
    <source>
        <dbReference type="EMBL" id="KLU82246.1"/>
    </source>
</evidence>
<dbReference type="InterPro" id="IPR051477">
    <property type="entry name" value="Expansin_CellWall"/>
</dbReference>
<dbReference type="PANTHER" id="PTHR31836">
    <property type="match status" value="1"/>
</dbReference>
<keyword evidence="1 2" id="KW-0732">Signal</keyword>
<reference evidence="6" key="2">
    <citation type="submission" date="2010-05" db="EMBL/GenBank/DDBJ databases">
        <title>The genome sequence of Magnaporthe poae strain ATCC 64411.</title>
        <authorList>
            <person name="Ma L.-J."/>
            <person name="Dead R."/>
            <person name="Young S."/>
            <person name="Zeng Q."/>
            <person name="Koehrsen M."/>
            <person name="Alvarado L."/>
            <person name="Berlin A."/>
            <person name="Chapman S.B."/>
            <person name="Chen Z."/>
            <person name="Freedman E."/>
            <person name="Gellesch M."/>
            <person name="Goldberg J."/>
            <person name="Griggs A."/>
            <person name="Gujja S."/>
            <person name="Heilman E.R."/>
            <person name="Heiman D."/>
            <person name="Hepburn T."/>
            <person name="Howarth C."/>
            <person name="Jen D."/>
            <person name="Larson L."/>
            <person name="Mehta T."/>
            <person name="Neiman D."/>
            <person name="Pearson M."/>
            <person name="Roberts A."/>
            <person name="Saif S."/>
            <person name="Shea T."/>
            <person name="Shenoy N."/>
            <person name="Sisk P."/>
            <person name="Stolte C."/>
            <person name="Sykes S."/>
            <person name="Walk T."/>
            <person name="White J."/>
            <person name="Yandava C."/>
            <person name="Haas B."/>
            <person name="Nusbaum C."/>
            <person name="Birren B."/>
        </authorList>
    </citation>
    <scope>NUCLEOTIDE SEQUENCE [LARGE SCALE GENOMIC DNA]</scope>
    <source>
        <strain evidence="6">ATCC 64411 / 73-15</strain>
    </source>
</reference>
<dbReference type="VEuPathDB" id="FungiDB:MAPG_01320"/>
<evidence type="ECO:0000256" key="2">
    <source>
        <dbReference type="SAM" id="SignalP"/>
    </source>
</evidence>
<dbReference type="Gene3D" id="2.40.40.10">
    <property type="entry name" value="RlpA-like domain"/>
    <property type="match status" value="1"/>
</dbReference>
<keyword evidence="6" id="KW-1185">Reference proteome</keyword>
<dbReference type="SUPFAM" id="SSF50685">
    <property type="entry name" value="Barwin-like endoglucanases"/>
    <property type="match status" value="1"/>
</dbReference>